<comment type="caution">
    <text evidence="2">The sequence shown here is derived from an EMBL/GenBank/DDBJ whole genome shotgun (WGS) entry which is preliminary data.</text>
</comment>
<feature type="domain" description="Transcription regulator PadR N-terminal" evidence="1">
    <location>
        <begin position="35"/>
        <end position="84"/>
    </location>
</feature>
<dbReference type="Proteomes" id="UP001230685">
    <property type="component" value="Unassembled WGS sequence"/>
</dbReference>
<sequence length="100" mass="10869">MQRVRPPSKQTLAVLDALARRPGEWRYGLELARLTGLKSGSLYPILIRCAERGLVEAEWLAPTEVGRPPRHAYRILAAGLAALRSSATTGGASSFKEQLA</sequence>
<dbReference type="RefSeq" id="WP_305174405.1">
    <property type="nucleotide sequence ID" value="NZ_JAUUDS010000012.1"/>
</dbReference>
<name>A0ABT9ENY1_9SPHN</name>
<protein>
    <submittedName>
        <fullName evidence="2">Helix-turn-helix transcriptional regulator</fullName>
    </submittedName>
</protein>
<proteinExistence type="predicted"/>
<dbReference type="InterPro" id="IPR036388">
    <property type="entry name" value="WH-like_DNA-bd_sf"/>
</dbReference>
<dbReference type="Pfam" id="PF03551">
    <property type="entry name" value="PadR"/>
    <property type="match status" value="1"/>
</dbReference>
<evidence type="ECO:0000259" key="1">
    <source>
        <dbReference type="Pfam" id="PF03551"/>
    </source>
</evidence>
<dbReference type="InterPro" id="IPR005149">
    <property type="entry name" value="Tscrpt_reg_PadR_N"/>
</dbReference>
<dbReference type="InterPro" id="IPR036390">
    <property type="entry name" value="WH_DNA-bd_sf"/>
</dbReference>
<evidence type="ECO:0000313" key="3">
    <source>
        <dbReference type="Proteomes" id="UP001230685"/>
    </source>
</evidence>
<organism evidence="2 3">
    <name type="scientific">Sphingomonas aurea</name>
    <dbReference type="NCBI Taxonomy" id="3063994"/>
    <lineage>
        <taxon>Bacteria</taxon>
        <taxon>Pseudomonadati</taxon>
        <taxon>Pseudomonadota</taxon>
        <taxon>Alphaproteobacteria</taxon>
        <taxon>Sphingomonadales</taxon>
        <taxon>Sphingomonadaceae</taxon>
        <taxon>Sphingomonas</taxon>
    </lineage>
</organism>
<keyword evidence="3" id="KW-1185">Reference proteome</keyword>
<reference evidence="2 3" key="1">
    <citation type="submission" date="2023-07" db="EMBL/GenBank/DDBJ databases">
        <authorList>
            <person name="Kim M.K."/>
        </authorList>
    </citation>
    <scope>NUCLEOTIDE SEQUENCE [LARGE SCALE GENOMIC DNA]</scope>
    <source>
        <strain evidence="2 3">KR1UV-12</strain>
    </source>
</reference>
<dbReference type="Gene3D" id="1.10.10.10">
    <property type="entry name" value="Winged helix-like DNA-binding domain superfamily/Winged helix DNA-binding domain"/>
    <property type="match status" value="1"/>
</dbReference>
<dbReference type="EMBL" id="JAUUDS010000012">
    <property type="protein sequence ID" value="MDP1028669.1"/>
    <property type="molecule type" value="Genomic_DNA"/>
</dbReference>
<accession>A0ABT9ENY1</accession>
<evidence type="ECO:0000313" key="2">
    <source>
        <dbReference type="EMBL" id="MDP1028669.1"/>
    </source>
</evidence>
<gene>
    <name evidence="2" type="ORF">Q5H91_15720</name>
</gene>
<dbReference type="SUPFAM" id="SSF46785">
    <property type="entry name" value="Winged helix' DNA-binding domain"/>
    <property type="match status" value="1"/>
</dbReference>